<protein>
    <recommendedName>
        <fullName evidence="3">Lipoprotein</fullName>
    </recommendedName>
</protein>
<reference evidence="1 2" key="1">
    <citation type="submission" date="2015-08" db="EMBL/GenBank/DDBJ databases">
        <title>Draft genome sequence of cellulolytic and xylanolytic Paenibacillus sp. A59, isolated from a decaying forest soil from Patagonia, Argentina.</title>
        <authorList>
            <person name="Ghio S."/>
            <person name="Caceres A.M."/>
            <person name="Talia P."/>
            <person name="Grasso D."/>
            <person name="Campos E."/>
        </authorList>
    </citation>
    <scope>NUCLEOTIDE SEQUENCE [LARGE SCALE GENOMIC DNA]</scope>
    <source>
        <strain evidence="1 2">A59</strain>
    </source>
</reference>
<dbReference type="EMBL" id="LITU01000070">
    <property type="protein sequence ID" value="KOY14448.1"/>
    <property type="molecule type" value="Genomic_DNA"/>
</dbReference>
<dbReference type="AlphaFoldDB" id="A0A0M9BL25"/>
<keyword evidence="2" id="KW-1185">Reference proteome</keyword>
<sequence>MKGWVILNKIILGCIVAVIIVLSGCSTNQENDISLDKEQSYVPMVNLNGTIYSSYSLTKQEKYTAGEVLGKIKKRVPSSDIQKENLTSNYYDEGTVIYNVSEDKEIFLIEESPGVYSVLKKLE</sequence>
<evidence type="ECO:0000313" key="1">
    <source>
        <dbReference type="EMBL" id="KOY14448.1"/>
    </source>
</evidence>
<comment type="caution">
    <text evidence="1">The sequence shown here is derived from an EMBL/GenBank/DDBJ whole genome shotgun (WGS) entry which is preliminary data.</text>
</comment>
<gene>
    <name evidence="1" type="ORF">AMS66_20950</name>
</gene>
<proteinExistence type="predicted"/>
<organism evidence="1 2">
    <name type="scientific">Paenibacillus xylanivorans</name>
    <dbReference type="NCBI Taxonomy" id="1705561"/>
    <lineage>
        <taxon>Bacteria</taxon>
        <taxon>Bacillati</taxon>
        <taxon>Bacillota</taxon>
        <taxon>Bacilli</taxon>
        <taxon>Bacillales</taxon>
        <taxon>Paenibacillaceae</taxon>
        <taxon>Paenibacillus</taxon>
    </lineage>
</organism>
<dbReference type="Proteomes" id="UP000037688">
    <property type="component" value="Unassembled WGS sequence"/>
</dbReference>
<dbReference type="PROSITE" id="PS51257">
    <property type="entry name" value="PROKAR_LIPOPROTEIN"/>
    <property type="match status" value="1"/>
</dbReference>
<name>A0A0M9BL25_9BACL</name>
<evidence type="ECO:0000313" key="2">
    <source>
        <dbReference type="Proteomes" id="UP000037688"/>
    </source>
</evidence>
<evidence type="ECO:0008006" key="3">
    <source>
        <dbReference type="Google" id="ProtNLM"/>
    </source>
</evidence>
<dbReference type="PATRIC" id="fig|1705561.3.peg.4368"/>
<accession>A0A0M9BL25</accession>